<evidence type="ECO:0000256" key="5">
    <source>
        <dbReference type="ARBA" id="ARBA00023242"/>
    </source>
</evidence>
<evidence type="ECO:0000256" key="4">
    <source>
        <dbReference type="ARBA" id="ARBA00022833"/>
    </source>
</evidence>
<dbReference type="InterPro" id="IPR040023">
    <property type="entry name" value="WBP4"/>
</dbReference>
<dbReference type="Gene3D" id="3.30.160.60">
    <property type="entry name" value="Classic Zinc Finger"/>
    <property type="match status" value="1"/>
</dbReference>
<dbReference type="Proteomes" id="UP000075225">
    <property type="component" value="Unassembled WGS sequence"/>
</dbReference>
<dbReference type="InterPro" id="IPR001202">
    <property type="entry name" value="WW_dom"/>
</dbReference>
<feature type="compositionally biased region" description="Basic and acidic residues" evidence="6">
    <location>
        <begin position="367"/>
        <end position="400"/>
    </location>
</feature>
<dbReference type="GO" id="GO:0000398">
    <property type="term" value="P:mRNA splicing, via spliceosome"/>
    <property type="evidence" value="ECO:0007669"/>
    <property type="project" value="InterPro"/>
</dbReference>
<comment type="subcellular location">
    <subcellularLocation>
        <location evidence="1">Nucleus</location>
    </subcellularLocation>
</comment>
<sequence length="574" mass="61381">MTERWVSQKKHYCEVCKTWLSGHTMNVKRHEMSERHIMNVRQMFKEMKHREKEREANVRLEQEEIARVEAAAAAAMLREDGLGRPSSSSAAGSSDGHCPPAVAHSGCWSMFVDSSSGLPYFFNSETQESSWTPPPGFPLPPLPAGLLPPAGGHAPAQAAGGHAPAQAAGAGVRPKLKIVSVKKATKSEQGEAVRQTSPQSAPHATTKSEASAAASSSVHPLLPKIKGEPTDAGKSSASSSSFASPGSGPGGVKEEKSSLCTESSQRSENSAPVPRSGVFPGPPASAASSSVSPSASAAGDAAARAVSFLPSSVFAGKRAGFVFQLGSHGLGYYADSPEESRRRRPPEQGANADAAPPAPGDVWSLTEKPEKPEKPEKSEKSETSAGGERRREFSRGDRGRRSGGWLRGQRPGASEERRNPAMKATPEGEEGGEETEAKKEGGRTAQSGEEAPEETLQSDLSRESKAAIGPNIGEWEEVKPGDYSAFGSCTHEEEEAPQDEEEEEEPFTEAEYLRDLRWDVACQGPLHRDDLEPQEKPVYHPRTDEESNSESATQVAFKKARKMKVEGLRKLTAN</sequence>
<dbReference type="PROSITE" id="PS01159">
    <property type="entry name" value="WW_DOMAIN_1"/>
    <property type="match status" value="1"/>
</dbReference>
<dbReference type="OrthoDB" id="191651at2759"/>
<feature type="compositionally biased region" description="Low complexity" evidence="6">
    <location>
        <begin position="144"/>
        <end position="171"/>
    </location>
</feature>
<keyword evidence="3" id="KW-0863">Zinc-finger</keyword>
<feature type="region of interest" description="Disordered" evidence="6">
    <location>
        <begin position="525"/>
        <end position="559"/>
    </location>
</feature>
<keyword evidence="5" id="KW-0539">Nucleus</keyword>
<dbReference type="VEuPathDB" id="ToxoDB:TGPRC2_221980"/>
<evidence type="ECO:0000256" key="3">
    <source>
        <dbReference type="ARBA" id="ARBA00022771"/>
    </source>
</evidence>
<proteinExistence type="predicted"/>
<evidence type="ECO:0000256" key="6">
    <source>
        <dbReference type="SAM" id="MobiDB-lite"/>
    </source>
</evidence>
<dbReference type="CDD" id="cd00201">
    <property type="entry name" value="WW"/>
    <property type="match status" value="1"/>
</dbReference>
<feature type="compositionally biased region" description="Pro residues" evidence="6">
    <location>
        <begin position="132"/>
        <end position="143"/>
    </location>
</feature>
<gene>
    <name evidence="9" type="ORF">TGPRC2_221980</name>
</gene>
<protein>
    <submittedName>
        <fullName evidence="9">U1 zinc finger protein</fullName>
    </submittedName>
</protein>
<dbReference type="EMBL" id="AHZP02000905">
    <property type="protein sequence ID" value="KYK69133.1"/>
    <property type="molecule type" value="Genomic_DNA"/>
</dbReference>
<dbReference type="GO" id="GO:0008270">
    <property type="term" value="F:zinc ion binding"/>
    <property type="evidence" value="ECO:0007669"/>
    <property type="project" value="UniProtKB-KW"/>
</dbReference>
<comment type="caution">
    <text evidence="9">The sequence shown here is derived from an EMBL/GenBank/DDBJ whole genome shotgun (WGS) entry which is preliminary data.</text>
</comment>
<name>A0A151HIB5_TOXGO</name>
<feature type="compositionally biased region" description="Low complexity" evidence="6">
    <location>
        <begin position="232"/>
        <end position="246"/>
    </location>
</feature>
<evidence type="ECO:0000313" key="10">
    <source>
        <dbReference type="Proteomes" id="UP000075225"/>
    </source>
</evidence>
<dbReference type="InterPro" id="IPR000690">
    <property type="entry name" value="Matrin/U1-C_Znf_C2H2"/>
</dbReference>
<evidence type="ECO:0000259" key="7">
    <source>
        <dbReference type="PROSITE" id="PS50020"/>
    </source>
</evidence>
<dbReference type="SMART" id="SM00456">
    <property type="entry name" value="WW"/>
    <property type="match status" value="1"/>
</dbReference>
<evidence type="ECO:0000256" key="2">
    <source>
        <dbReference type="ARBA" id="ARBA00022723"/>
    </source>
</evidence>
<dbReference type="PANTHER" id="PTHR13173">
    <property type="entry name" value="WW DOMAIN BINDING PROTEIN 4"/>
    <property type="match status" value="1"/>
</dbReference>
<reference evidence="10" key="1">
    <citation type="submission" date="2016-03" db="EMBL/GenBank/DDBJ databases">
        <authorList>
            <person name="Sibley D."/>
            <person name="Venepally P."/>
            <person name="Karamycheva S."/>
            <person name="Hadjithomas M."/>
            <person name="Khan A."/>
            <person name="Brunk B."/>
            <person name="Roos D."/>
            <person name="Caler E."/>
            <person name="Lorenzi H."/>
        </authorList>
    </citation>
    <scope>NUCLEOTIDE SEQUENCE [LARGE SCALE GENOMIC DNA]</scope>
    <source>
        <strain evidence="10">TgCatPRC2</strain>
    </source>
</reference>
<dbReference type="InterPro" id="IPR013085">
    <property type="entry name" value="U1-CZ_Znf_C2H2"/>
</dbReference>
<dbReference type="PANTHER" id="PTHR13173:SF10">
    <property type="entry name" value="WW DOMAIN-BINDING PROTEIN 4"/>
    <property type="match status" value="1"/>
</dbReference>
<feature type="region of interest" description="Disordered" evidence="6">
    <location>
        <begin position="328"/>
        <end position="509"/>
    </location>
</feature>
<dbReference type="SUPFAM" id="SSF51045">
    <property type="entry name" value="WW domain"/>
    <property type="match status" value="1"/>
</dbReference>
<organism evidence="9 10">
    <name type="scientific">Toxoplasma gondii TgCatPRC2</name>
    <dbReference type="NCBI Taxonomy" id="1130821"/>
    <lineage>
        <taxon>Eukaryota</taxon>
        <taxon>Sar</taxon>
        <taxon>Alveolata</taxon>
        <taxon>Apicomplexa</taxon>
        <taxon>Conoidasida</taxon>
        <taxon>Coccidia</taxon>
        <taxon>Eucoccidiorida</taxon>
        <taxon>Eimeriorina</taxon>
        <taxon>Sarcocystidae</taxon>
        <taxon>Toxoplasma</taxon>
    </lineage>
</organism>
<dbReference type="GO" id="GO:0071011">
    <property type="term" value="C:precatalytic spliceosome"/>
    <property type="evidence" value="ECO:0007669"/>
    <property type="project" value="TreeGrafter"/>
</dbReference>
<feature type="compositionally biased region" description="Acidic residues" evidence="6">
    <location>
        <begin position="492"/>
        <end position="508"/>
    </location>
</feature>
<dbReference type="InterPro" id="IPR036020">
    <property type="entry name" value="WW_dom_sf"/>
</dbReference>
<dbReference type="AlphaFoldDB" id="A0A151HIB5"/>
<evidence type="ECO:0000313" key="9">
    <source>
        <dbReference type="EMBL" id="KYK69133.1"/>
    </source>
</evidence>
<dbReference type="GO" id="GO:0003723">
    <property type="term" value="F:RNA binding"/>
    <property type="evidence" value="ECO:0007669"/>
    <property type="project" value="TreeGrafter"/>
</dbReference>
<feature type="domain" description="WW" evidence="7">
    <location>
        <begin position="108"/>
        <end position="136"/>
    </location>
</feature>
<dbReference type="PROSITE" id="PS50171">
    <property type="entry name" value="ZF_MATRIN"/>
    <property type="match status" value="1"/>
</dbReference>
<evidence type="ECO:0000259" key="8">
    <source>
        <dbReference type="PROSITE" id="PS50171"/>
    </source>
</evidence>
<dbReference type="Pfam" id="PF06220">
    <property type="entry name" value="zf-U1"/>
    <property type="match status" value="1"/>
</dbReference>
<dbReference type="Pfam" id="PF00397">
    <property type="entry name" value="WW"/>
    <property type="match status" value="1"/>
</dbReference>
<dbReference type="PROSITE" id="PS50020">
    <property type="entry name" value="WW_DOMAIN_2"/>
    <property type="match status" value="1"/>
</dbReference>
<feature type="compositionally biased region" description="Basic and acidic residues" evidence="6">
    <location>
        <begin position="526"/>
        <end position="545"/>
    </location>
</feature>
<feature type="compositionally biased region" description="Low complexity" evidence="6">
    <location>
        <begin position="276"/>
        <end position="303"/>
    </location>
</feature>
<feature type="region of interest" description="Disordered" evidence="6">
    <location>
        <begin position="125"/>
        <end position="303"/>
    </location>
</feature>
<accession>A0A151HIB5</accession>
<evidence type="ECO:0000256" key="1">
    <source>
        <dbReference type="ARBA" id="ARBA00004123"/>
    </source>
</evidence>
<dbReference type="Gene3D" id="2.20.70.10">
    <property type="match status" value="1"/>
</dbReference>
<keyword evidence="4" id="KW-0862">Zinc</keyword>
<feature type="compositionally biased region" description="Polar residues" evidence="6">
    <location>
        <begin position="258"/>
        <end position="270"/>
    </location>
</feature>
<feature type="domain" description="Matrin-type" evidence="8">
    <location>
        <begin position="11"/>
        <end position="42"/>
    </location>
</feature>
<keyword evidence="2" id="KW-0479">Metal-binding</keyword>
<feature type="compositionally biased region" description="Polar residues" evidence="6">
    <location>
        <begin position="194"/>
        <end position="209"/>
    </location>
</feature>